<dbReference type="WBParaSite" id="Csp11.Scaffold629.g15701.t1">
    <property type="protein sequence ID" value="Csp11.Scaffold629.g15701.t1"/>
    <property type="gene ID" value="Csp11.Scaffold629.g15701"/>
</dbReference>
<name>A0A1I7U7R0_9PELO</name>
<organism evidence="2 3">
    <name type="scientific">Caenorhabditis tropicalis</name>
    <dbReference type="NCBI Taxonomy" id="1561998"/>
    <lineage>
        <taxon>Eukaryota</taxon>
        <taxon>Metazoa</taxon>
        <taxon>Ecdysozoa</taxon>
        <taxon>Nematoda</taxon>
        <taxon>Chromadorea</taxon>
        <taxon>Rhabditida</taxon>
        <taxon>Rhabditina</taxon>
        <taxon>Rhabditomorpha</taxon>
        <taxon>Rhabditoidea</taxon>
        <taxon>Rhabditidae</taxon>
        <taxon>Peloderinae</taxon>
        <taxon>Caenorhabditis</taxon>
    </lineage>
</organism>
<protein>
    <submittedName>
        <fullName evidence="3">Uncharacterized protein</fullName>
    </submittedName>
</protein>
<accession>A0A1I7U7R0</accession>
<evidence type="ECO:0000313" key="2">
    <source>
        <dbReference type="Proteomes" id="UP000095282"/>
    </source>
</evidence>
<feature type="transmembrane region" description="Helical" evidence="1">
    <location>
        <begin position="124"/>
        <end position="149"/>
    </location>
</feature>
<dbReference type="AlphaFoldDB" id="A0A1I7U7R0"/>
<keyword evidence="1" id="KW-0812">Transmembrane</keyword>
<keyword evidence="1" id="KW-1133">Transmembrane helix</keyword>
<feature type="transmembrane region" description="Helical" evidence="1">
    <location>
        <begin position="161"/>
        <end position="184"/>
    </location>
</feature>
<dbReference type="Proteomes" id="UP000095282">
    <property type="component" value="Unplaced"/>
</dbReference>
<evidence type="ECO:0000256" key="1">
    <source>
        <dbReference type="SAM" id="Phobius"/>
    </source>
</evidence>
<evidence type="ECO:0000313" key="3">
    <source>
        <dbReference type="WBParaSite" id="Csp11.Scaffold629.g15701.t1"/>
    </source>
</evidence>
<keyword evidence="2" id="KW-1185">Reference proteome</keyword>
<reference evidence="3" key="1">
    <citation type="submission" date="2016-11" db="UniProtKB">
        <authorList>
            <consortium name="WormBaseParasite"/>
        </authorList>
    </citation>
    <scope>IDENTIFICATION</scope>
</reference>
<sequence length="208" mass="23477">MARVLGCHLDWVSCQFHNGKRRIFILGTLITDMANQLEPAHHANDNETLLRKNVQLESQSSKCTRANTKLKKDRNDKEDLINECKECIGIIKNEISSIPDATGSSKKRNCMALIGTKSWKTPKLFGAIFSSAFFIPALVTSVCTILYCLKQLNNTSPEQHFATIFIACSSVLGFPSAFGVYIWWTQRQQLFYKIWCTVSLSVSLFSED</sequence>
<proteinExistence type="predicted"/>
<keyword evidence="1" id="KW-0472">Membrane</keyword>